<evidence type="ECO:0000256" key="4">
    <source>
        <dbReference type="SAM" id="Phobius"/>
    </source>
</evidence>
<dbReference type="EMBL" id="LN902842">
    <property type="protein sequence ID" value="CDS43087.1"/>
    <property type="molecule type" value="Genomic_DNA"/>
</dbReference>
<keyword evidence="7" id="KW-1185">Reference proteome</keyword>
<dbReference type="InterPro" id="IPR003591">
    <property type="entry name" value="Leu-rich_rpt_typical-subtyp"/>
</dbReference>
<organism evidence="6 7">
    <name type="scientific">Echinococcus multilocularis</name>
    <name type="common">Fox tapeworm</name>
    <dbReference type="NCBI Taxonomy" id="6211"/>
    <lineage>
        <taxon>Eukaryota</taxon>
        <taxon>Metazoa</taxon>
        <taxon>Spiralia</taxon>
        <taxon>Lophotrochozoa</taxon>
        <taxon>Platyhelminthes</taxon>
        <taxon>Cestoda</taxon>
        <taxon>Eucestoda</taxon>
        <taxon>Cyclophyllidea</taxon>
        <taxon>Taeniidae</taxon>
        <taxon>Echinococcus</taxon>
    </lineage>
</organism>
<evidence type="ECO:0000256" key="1">
    <source>
        <dbReference type="ARBA" id="ARBA00022614"/>
    </source>
</evidence>
<dbReference type="Pfam" id="PF13306">
    <property type="entry name" value="LRR_5"/>
    <property type="match status" value="1"/>
</dbReference>
<feature type="signal peptide" evidence="5">
    <location>
        <begin position="1"/>
        <end position="25"/>
    </location>
</feature>
<evidence type="ECO:0000256" key="2">
    <source>
        <dbReference type="ARBA" id="ARBA00022737"/>
    </source>
</evidence>
<gene>
    <name evidence="6" type="ORF">EmuJ_001081600</name>
</gene>
<dbReference type="STRING" id="6211.A0A068YLY4"/>
<dbReference type="InterPro" id="IPR026906">
    <property type="entry name" value="LRR_5"/>
</dbReference>
<dbReference type="PANTHER" id="PTHR24366:SF158">
    <property type="entry name" value="PLATELET GLYCOPROTEIN IB ALPHA CHAIN-LIKE-RELATED"/>
    <property type="match status" value="1"/>
</dbReference>
<proteinExistence type="predicted"/>
<dbReference type="OMA" id="MMNISAV"/>
<protein>
    <submittedName>
        <fullName evidence="6">Slit 1 protein</fullName>
    </submittedName>
</protein>
<feature type="chain" id="PRO_5009741828" evidence="5">
    <location>
        <begin position="26"/>
        <end position="807"/>
    </location>
</feature>
<keyword evidence="4" id="KW-0472">Membrane</keyword>
<dbReference type="InterPro" id="IPR001611">
    <property type="entry name" value="Leu-rich_rpt"/>
</dbReference>
<reference evidence="6" key="2">
    <citation type="submission" date="2015-11" db="EMBL/GenBank/DDBJ databases">
        <authorList>
            <person name="Zhang Y."/>
            <person name="Guo Z."/>
        </authorList>
    </citation>
    <scope>NUCLEOTIDE SEQUENCE</scope>
</reference>
<feature type="region of interest" description="Disordered" evidence="3">
    <location>
        <begin position="433"/>
        <end position="454"/>
    </location>
</feature>
<dbReference type="SUPFAM" id="SSF52058">
    <property type="entry name" value="L domain-like"/>
    <property type="match status" value="1"/>
</dbReference>
<accession>A0A068YLY4</accession>
<dbReference type="SMART" id="SM00369">
    <property type="entry name" value="LRR_TYP"/>
    <property type="match status" value="3"/>
</dbReference>
<dbReference type="Pfam" id="PF13855">
    <property type="entry name" value="LRR_8"/>
    <property type="match status" value="1"/>
</dbReference>
<dbReference type="PROSITE" id="PS51450">
    <property type="entry name" value="LRR"/>
    <property type="match status" value="1"/>
</dbReference>
<dbReference type="OrthoDB" id="1574204at2759"/>
<dbReference type="Proteomes" id="UP000017246">
    <property type="component" value="Unassembled WGS sequence"/>
</dbReference>
<keyword evidence="1" id="KW-0433">Leucine-rich repeat</keyword>
<evidence type="ECO:0000313" key="7">
    <source>
        <dbReference type="Proteomes" id="UP000017246"/>
    </source>
</evidence>
<dbReference type="Gene3D" id="3.80.10.10">
    <property type="entry name" value="Ribonuclease Inhibitor"/>
    <property type="match status" value="2"/>
</dbReference>
<dbReference type="AlphaFoldDB" id="A0A068YLY4"/>
<sequence>MMNISAVAFILFTVVYIFLLPSSFGQYIEPHLCDGVCYCSRNEAVVDCSPQDRIIGVPTNLPPGTQKLVIQGGFFPDPGHLSAKNLTGLAHLVSLRIVNSQLRSVQSRAFLGMTNLRDLDLSLNLLYRIEPHTFYGLNLQTLYLQKQRLQPDSHILYGPSADPEPLVISTEAFYGLSAARIDLRRNFISDISYSLFSKVDGLEELILSNNRIRQLDAKFADYFDNPNRLIDLTDNPLECSCKLAWLVSRVKEWVSKSPSLKTACIIDPRISGSLSKVELRELTTDHLCMGSRIQSIGVDITPAGKAATLSCTAITFNRMDTAEQQLGTFRHGESESLMNHLVVRLRPPSVAWKYVESGQLRQVTGMPSDLPQSLDHPNFGAGTEEKTMTTVQLNVSLSQIGRKFSCITWDEKANDQEVLVTIRGPMLPPLTESKGLSKESTFGAANEKTSQLDERAREGDLASLADNMAYGHSSFLFQKQYTLLEMIGAVIGTFLVTLVVLLVGSRCMMLLKHRAISNHPSKEIGGRPATYDAPASKQTDALVGVGNITTRTTGSNSNGGLQSMGCDGIAAAYPLYNHYLASASGVTYPTHIPPTASLITSPTSAQLMPISAATPLLQPSMTVPGMQSIQPISQWPAPPGSSYSGAGSHEYDIPRAMELSQVASDQTTLQREHQQSQQQQMQTMAIAPINGLSSTGRVFTESFQFSPFVFPSGSASCRPEDRHEAPIPLSLLSLPPIVVVGHCCVQFYFPVCQPTFPPYLSTLYSMQSRQLATVRCLSFFSLPHSLPFPFHIYARVTQPLPHSLMLF</sequence>
<dbReference type="GO" id="GO:0005886">
    <property type="term" value="C:plasma membrane"/>
    <property type="evidence" value="ECO:0007669"/>
    <property type="project" value="TreeGrafter"/>
</dbReference>
<evidence type="ECO:0000313" key="6">
    <source>
        <dbReference type="EMBL" id="CDS43087.1"/>
    </source>
</evidence>
<dbReference type="PANTHER" id="PTHR24366">
    <property type="entry name" value="IG(IMMUNOGLOBULIN) AND LRR(LEUCINE RICH REPEAT) DOMAINS"/>
    <property type="match status" value="1"/>
</dbReference>
<reference evidence="6" key="1">
    <citation type="journal article" date="2013" name="Nature">
        <title>The genomes of four tapeworm species reveal adaptations to parasitism.</title>
        <authorList>
            <person name="Tsai I.J."/>
            <person name="Zarowiecki M."/>
            <person name="Holroyd N."/>
            <person name="Garciarrubio A."/>
            <person name="Sanchez-Flores A."/>
            <person name="Brooks K.L."/>
            <person name="Tracey A."/>
            <person name="Bobes R.J."/>
            <person name="Fragoso G."/>
            <person name="Sciutto E."/>
            <person name="Aslett M."/>
            <person name="Beasley H."/>
            <person name="Bennett H.M."/>
            <person name="Cai J."/>
            <person name="Camicia F."/>
            <person name="Clark R."/>
            <person name="Cucher M."/>
            <person name="De Silva N."/>
            <person name="Day T.A."/>
            <person name="Deplazes P."/>
            <person name="Estrada K."/>
            <person name="Fernandez C."/>
            <person name="Holland P.W."/>
            <person name="Hou J."/>
            <person name="Hu S."/>
            <person name="Huckvale T."/>
            <person name="Hung S.S."/>
            <person name="Kamenetzky L."/>
            <person name="Keane J.A."/>
            <person name="Kiss F."/>
            <person name="Koziol U."/>
            <person name="Lambert O."/>
            <person name="Liu K."/>
            <person name="Luo X."/>
            <person name="Luo Y."/>
            <person name="Macchiaroli N."/>
            <person name="Nichol S."/>
            <person name="Paps J."/>
            <person name="Parkinson J."/>
            <person name="Pouchkina-Stantcheva N."/>
            <person name="Riddiford N."/>
            <person name="Rosenzvit M."/>
            <person name="Salinas G."/>
            <person name="Wasmuth J.D."/>
            <person name="Zamanian M."/>
            <person name="Zheng Y."/>
            <person name="Cai X."/>
            <person name="Soberon X."/>
            <person name="Olson P.D."/>
            <person name="Laclette J.P."/>
            <person name="Brehm K."/>
            <person name="Berriman M."/>
            <person name="Garciarrubio A."/>
            <person name="Bobes R.J."/>
            <person name="Fragoso G."/>
            <person name="Sanchez-Flores A."/>
            <person name="Estrada K."/>
            <person name="Cevallos M.A."/>
            <person name="Morett E."/>
            <person name="Gonzalez V."/>
            <person name="Portillo T."/>
            <person name="Ochoa-Leyva A."/>
            <person name="Jose M.V."/>
            <person name="Sciutto E."/>
            <person name="Landa A."/>
            <person name="Jimenez L."/>
            <person name="Valdes V."/>
            <person name="Carrero J.C."/>
            <person name="Larralde C."/>
            <person name="Morales-Montor J."/>
            <person name="Limon-Lason J."/>
            <person name="Soberon X."/>
            <person name="Laclette J.P."/>
        </authorList>
    </citation>
    <scope>NUCLEOTIDE SEQUENCE [LARGE SCALE GENOMIC DNA]</scope>
</reference>
<dbReference type="eggNOG" id="KOG0619">
    <property type="taxonomic scope" value="Eukaryota"/>
</dbReference>
<dbReference type="InterPro" id="IPR032675">
    <property type="entry name" value="LRR_dom_sf"/>
</dbReference>
<keyword evidence="4" id="KW-1133">Transmembrane helix</keyword>
<name>A0A068YLY4_ECHMU</name>
<evidence type="ECO:0000256" key="5">
    <source>
        <dbReference type="SAM" id="SignalP"/>
    </source>
</evidence>
<dbReference type="GO" id="GO:0007616">
    <property type="term" value="P:long-term memory"/>
    <property type="evidence" value="ECO:0007669"/>
    <property type="project" value="TreeGrafter"/>
</dbReference>
<keyword evidence="2" id="KW-0677">Repeat</keyword>
<keyword evidence="4" id="KW-0812">Transmembrane</keyword>
<evidence type="ECO:0000256" key="3">
    <source>
        <dbReference type="SAM" id="MobiDB-lite"/>
    </source>
</evidence>
<keyword evidence="5" id="KW-0732">Signal</keyword>
<feature type="transmembrane region" description="Helical" evidence="4">
    <location>
        <begin position="483"/>
        <end position="504"/>
    </location>
</feature>